<reference evidence="2" key="1">
    <citation type="journal article" date="2019" name="Int. J. Syst. Evol. Microbiol.">
        <title>The Global Catalogue of Microorganisms (GCM) 10K type strain sequencing project: providing services to taxonomists for standard genome sequencing and annotation.</title>
        <authorList>
            <consortium name="The Broad Institute Genomics Platform"/>
            <consortium name="The Broad Institute Genome Sequencing Center for Infectious Disease"/>
            <person name="Wu L."/>
            <person name="Ma J."/>
        </authorList>
    </citation>
    <scope>NUCLEOTIDE SEQUENCE [LARGE SCALE GENOMIC DNA]</scope>
    <source>
        <strain evidence="2">JCM 31696</strain>
    </source>
</reference>
<name>A0ABW3CBT7_9ACTN</name>
<protein>
    <recommendedName>
        <fullName evidence="3">MarR family transcriptional regulator</fullName>
    </recommendedName>
</protein>
<organism evidence="1 2">
    <name type="scientific">Actinomadura adrarensis</name>
    <dbReference type="NCBI Taxonomy" id="1819600"/>
    <lineage>
        <taxon>Bacteria</taxon>
        <taxon>Bacillati</taxon>
        <taxon>Actinomycetota</taxon>
        <taxon>Actinomycetes</taxon>
        <taxon>Streptosporangiales</taxon>
        <taxon>Thermomonosporaceae</taxon>
        <taxon>Actinomadura</taxon>
    </lineage>
</organism>
<dbReference type="EMBL" id="JBHTIR010000931">
    <property type="protein sequence ID" value="MFD0851953.1"/>
    <property type="molecule type" value="Genomic_DNA"/>
</dbReference>
<evidence type="ECO:0000313" key="1">
    <source>
        <dbReference type="EMBL" id="MFD0851953.1"/>
    </source>
</evidence>
<keyword evidence="2" id="KW-1185">Reference proteome</keyword>
<accession>A0ABW3CBT7</accession>
<comment type="caution">
    <text evidence="1">The sequence shown here is derived from an EMBL/GenBank/DDBJ whole genome shotgun (WGS) entry which is preliminary data.</text>
</comment>
<feature type="non-terminal residue" evidence="1">
    <location>
        <position position="1"/>
    </location>
</feature>
<evidence type="ECO:0000313" key="2">
    <source>
        <dbReference type="Proteomes" id="UP001597083"/>
    </source>
</evidence>
<sequence>AELAEARHQLERLEVTHQTLLELTGTDQSAPEPAAPQFPPAYRDILAVLADHPEGLRPKDIALALGQPATSKNTVEGIRAKLKRLVGRDLTEEPEPGLFTIKQDNT</sequence>
<gene>
    <name evidence="1" type="ORF">ACFQ07_06955</name>
</gene>
<proteinExistence type="predicted"/>
<evidence type="ECO:0008006" key="3">
    <source>
        <dbReference type="Google" id="ProtNLM"/>
    </source>
</evidence>
<dbReference type="Proteomes" id="UP001597083">
    <property type="component" value="Unassembled WGS sequence"/>
</dbReference>